<dbReference type="PANTHER" id="PTHR23151:SF90">
    <property type="entry name" value="DIHYDROLIPOYLLYSINE-RESIDUE ACETYLTRANSFERASE COMPONENT OF PYRUVATE DEHYDROGENASE COMPLEX, MITOCHONDRIAL-RELATED"/>
    <property type="match status" value="1"/>
</dbReference>
<dbReference type="PROSITE" id="PS50968">
    <property type="entry name" value="BIOTINYL_LIPOYL"/>
    <property type="match status" value="1"/>
</dbReference>
<dbReference type="SUPFAM" id="SSF51230">
    <property type="entry name" value="Single hybrid motif"/>
    <property type="match status" value="1"/>
</dbReference>
<evidence type="ECO:0000256" key="9">
    <source>
        <dbReference type="SAM" id="MobiDB-lite"/>
    </source>
</evidence>
<dbReference type="EC" id="2.3.1.12" evidence="8"/>
<evidence type="ECO:0000256" key="3">
    <source>
        <dbReference type="ARBA" id="ARBA00022679"/>
    </source>
</evidence>
<dbReference type="GO" id="GO:0006086">
    <property type="term" value="P:pyruvate decarboxylation to acetyl-CoA"/>
    <property type="evidence" value="ECO:0007669"/>
    <property type="project" value="InterPro"/>
</dbReference>
<comment type="similarity">
    <text evidence="1 8">Belongs to the 2-oxoacid dehydrogenase family.</text>
</comment>
<protein>
    <recommendedName>
        <fullName evidence="8">Acetyltransferase component of pyruvate dehydrogenase complex</fullName>
        <ecNumber evidence="8">2.3.1.12</ecNumber>
    </recommendedName>
</protein>
<dbReference type="RefSeq" id="WP_104981859.1">
    <property type="nucleotide sequence ID" value="NZ_CP012673.1"/>
</dbReference>
<evidence type="ECO:0000256" key="5">
    <source>
        <dbReference type="ARBA" id="ARBA00023315"/>
    </source>
</evidence>
<sequence length="445" mass="46551">MAKVLELPKLSPTMEEGQISAWHKKEGEKIDIDDLLAEVETDKATMEYRSFDRGTLLKILVPAGSVVKLGQPVAVIGAPGEDISGVVGGAGGGAPAPAGAGAAPQEKPQEKKEPAPQQAAGGDAPVTDAPQATRGDAVSPPTQPAAPQPSSGGRVKASPYVRKLGRERGLDLSNVAGSGPGGRIVARDLDGLKPAPAQAAPAAPAPGELAAPEVRPLSMMRKAIARRLTESKQTVPHFYLSIDVDADPLNALREQINADLAATAAEGEKPPKISFNDLLVKACAIALQRVPECNAQFTADAILLHRRVDISVAVAVPEGLVTPVVRDADRKQVLEIAAEVRELAGRAKAKKLRPEEMANGTFSISNLGMFGIDDFAAVINPPEGAILAVGQVRREPVVRGEQVVPGRRMGMTLSCDHRVVDGAVGASFLKVLRQLLEHPTQILLG</sequence>
<feature type="compositionally biased region" description="Low complexity" evidence="9">
    <location>
        <begin position="95"/>
        <end position="104"/>
    </location>
</feature>
<dbReference type="Gene3D" id="3.30.559.10">
    <property type="entry name" value="Chloramphenicol acetyltransferase-like domain"/>
    <property type="match status" value="1"/>
</dbReference>
<accession>A0A2L0EV45</accession>
<evidence type="ECO:0000256" key="7">
    <source>
        <dbReference type="ARBA" id="ARBA00048370"/>
    </source>
</evidence>
<dbReference type="InterPro" id="IPR045257">
    <property type="entry name" value="E2/Pdx1"/>
</dbReference>
<evidence type="ECO:0000256" key="8">
    <source>
        <dbReference type="RuleBase" id="RU361137"/>
    </source>
</evidence>
<dbReference type="InterPro" id="IPR000089">
    <property type="entry name" value="Biotin_lipoyl"/>
</dbReference>
<dbReference type="PROSITE" id="PS51826">
    <property type="entry name" value="PSBD"/>
    <property type="match status" value="1"/>
</dbReference>
<proteinExistence type="inferred from homology"/>
<dbReference type="GO" id="GO:0045254">
    <property type="term" value="C:pyruvate dehydrogenase complex"/>
    <property type="evidence" value="ECO:0007669"/>
    <property type="project" value="UniProtKB-UniRule"/>
</dbReference>
<dbReference type="Gene3D" id="4.10.320.10">
    <property type="entry name" value="E3-binding domain"/>
    <property type="match status" value="1"/>
</dbReference>
<dbReference type="EMBL" id="CP012673">
    <property type="protein sequence ID" value="AUX43145.1"/>
    <property type="molecule type" value="Genomic_DNA"/>
</dbReference>
<dbReference type="SUPFAM" id="SSF47005">
    <property type="entry name" value="Peripheral subunit-binding domain of 2-oxo acid dehydrogenase complex"/>
    <property type="match status" value="1"/>
</dbReference>
<evidence type="ECO:0000256" key="6">
    <source>
        <dbReference type="ARBA" id="ARBA00025211"/>
    </source>
</evidence>
<feature type="domain" description="Peripheral subunit-binding (PSBD)" evidence="11">
    <location>
        <begin position="156"/>
        <end position="193"/>
    </location>
</feature>
<evidence type="ECO:0000313" key="13">
    <source>
        <dbReference type="Proteomes" id="UP000238348"/>
    </source>
</evidence>
<comment type="cofactor">
    <cofactor evidence="8">
        <name>(R)-lipoate</name>
        <dbReference type="ChEBI" id="CHEBI:83088"/>
    </cofactor>
    <text evidence="8">Binds 1 lipoyl cofactor covalently.</text>
</comment>
<evidence type="ECO:0000256" key="2">
    <source>
        <dbReference type="ARBA" id="ARBA00011484"/>
    </source>
</evidence>
<dbReference type="InterPro" id="IPR006257">
    <property type="entry name" value="LAT1"/>
</dbReference>
<dbReference type="InterPro" id="IPR004167">
    <property type="entry name" value="PSBD"/>
</dbReference>
<dbReference type="InterPro" id="IPR001078">
    <property type="entry name" value="2-oxoacid_DH_actylTfrase"/>
</dbReference>
<dbReference type="Proteomes" id="UP000238348">
    <property type="component" value="Chromosome"/>
</dbReference>
<feature type="domain" description="Lipoyl-binding" evidence="10">
    <location>
        <begin position="2"/>
        <end position="77"/>
    </location>
</feature>
<evidence type="ECO:0000259" key="11">
    <source>
        <dbReference type="PROSITE" id="PS51826"/>
    </source>
</evidence>
<dbReference type="Pfam" id="PF00364">
    <property type="entry name" value="Biotin_lipoyl"/>
    <property type="match status" value="1"/>
</dbReference>
<evidence type="ECO:0000256" key="4">
    <source>
        <dbReference type="ARBA" id="ARBA00022823"/>
    </source>
</evidence>
<dbReference type="AlphaFoldDB" id="A0A2L0EV45"/>
<comment type="subunit">
    <text evidence="2">Forms a 24-polypeptide structural core with octahedral symmetry.</text>
</comment>
<dbReference type="OrthoDB" id="9805770at2"/>
<dbReference type="Pfam" id="PF02817">
    <property type="entry name" value="E3_binding"/>
    <property type="match status" value="1"/>
</dbReference>
<evidence type="ECO:0000259" key="10">
    <source>
        <dbReference type="PROSITE" id="PS50968"/>
    </source>
</evidence>
<dbReference type="CDD" id="cd06849">
    <property type="entry name" value="lipoyl_domain"/>
    <property type="match status" value="1"/>
</dbReference>
<dbReference type="SUPFAM" id="SSF52777">
    <property type="entry name" value="CoA-dependent acyltransferases"/>
    <property type="match status" value="1"/>
</dbReference>
<evidence type="ECO:0000256" key="1">
    <source>
        <dbReference type="ARBA" id="ARBA00007317"/>
    </source>
</evidence>
<dbReference type="FunFam" id="3.30.559.10:FF:000007">
    <property type="entry name" value="Dihydrolipoamide acetyltransferase component of pyruvate dehydrogenase complex"/>
    <property type="match status" value="1"/>
</dbReference>
<keyword evidence="3 8" id="KW-0808">Transferase</keyword>
<keyword evidence="5 8" id="KW-0012">Acyltransferase</keyword>
<dbReference type="InterPro" id="IPR036625">
    <property type="entry name" value="E3-bd_dom_sf"/>
</dbReference>
<dbReference type="Pfam" id="PF00198">
    <property type="entry name" value="2-oxoacid_dh"/>
    <property type="match status" value="1"/>
</dbReference>
<organism evidence="12 13">
    <name type="scientific">Sorangium cellulosum</name>
    <name type="common">Polyangium cellulosum</name>
    <dbReference type="NCBI Taxonomy" id="56"/>
    <lineage>
        <taxon>Bacteria</taxon>
        <taxon>Pseudomonadati</taxon>
        <taxon>Myxococcota</taxon>
        <taxon>Polyangia</taxon>
        <taxon>Polyangiales</taxon>
        <taxon>Polyangiaceae</taxon>
        <taxon>Sorangium</taxon>
    </lineage>
</organism>
<dbReference type="PANTHER" id="PTHR23151">
    <property type="entry name" value="DIHYDROLIPOAMIDE ACETYL/SUCCINYL-TRANSFERASE-RELATED"/>
    <property type="match status" value="1"/>
</dbReference>
<keyword evidence="4 8" id="KW-0450">Lipoyl</keyword>
<comment type="catalytic activity">
    <reaction evidence="7 8">
        <text>N(6)-[(R)-dihydrolipoyl]-L-lysyl-[protein] + acetyl-CoA = N(6)-[(R)-S(8)-acetyldihydrolipoyl]-L-lysyl-[protein] + CoA</text>
        <dbReference type="Rhea" id="RHEA:17017"/>
        <dbReference type="Rhea" id="RHEA-COMP:10475"/>
        <dbReference type="Rhea" id="RHEA-COMP:10478"/>
        <dbReference type="ChEBI" id="CHEBI:57287"/>
        <dbReference type="ChEBI" id="CHEBI:57288"/>
        <dbReference type="ChEBI" id="CHEBI:83100"/>
        <dbReference type="ChEBI" id="CHEBI:83111"/>
        <dbReference type="EC" id="2.3.1.12"/>
    </reaction>
</comment>
<feature type="region of interest" description="Disordered" evidence="9">
    <location>
        <begin position="87"/>
        <end position="156"/>
    </location>
</feature>
<name>A0A2L0EV45_SORCE</name>
<dbReference type="GO" id="GO:0004742">
    <property type="term" value="F:dihydrolipoyllysine-residue acetyltransferase activity"/>
    <property type="evidence" value="ECO:0007669"/>
    <property type="project" value="UniProtKB-UniRule"/>
</dbReference>
<feature type="compositionally biased region" description="Low complexity" evidence="9">
    <location>
        <begin position="115"/>
        <end position="125"/>
    </location>
</feature>
<dbReference type="InterPro" id="IPR023213">
    <property type="entry name" value="CAT-like_dom_sf"/>
</dbReference>
<reference evidence="12 13" key="1">
    <citation type="submission" date="2015-09" db="EMBL/GenBank/DDBJ databases">
        <title>Sorangium comparison.</title>
        <authorList>
            <person name="Zaburannyi N."/>
            <person name="Bunk B."/>
            <person name="Overmann J."/>
            <person name="Mueller R."/>
        </authorList>
    </citation>
    <scope>NUCLEOTIDE SEQUENCE [LARGE SCALE GENOMIC DNA]</scope>
    <source>
        <strain evidence="12 13">So ce26</strain>
    </source>
</reference>
<gene>
    <name evidence="12" type="ORF">SOCE26_045880</name>
</gene>
<dbReference type="NCBIfam" id="TIGR01349">
    <property type="entry name" value="PDHac_trf_mito"/>
    <property type="match status" value="1"/>
</dbReference>
<dbReference type="Gene3D" id="2.40.50.100">
    <property type="match status" value="1"/>
</dbReference>
<evidence type="ECO:0000313" key="12">
    <source>
        <dbReference type="EMBL" id="AUX43145.1"/>
    </source>
</evidence>
<comment type="function">
    <text evidence="6">The pyruvate dehydrogenase complex catalyzes the overall conversion of pyruvate to acetyl-CoA and CO(2). It contains multiple copies of three enzymatic components: pyruvate dehydrogenase (E1), dihydrolipoamide acetyltransferase (E2) and lipoamide dehydrogenase (E3).</text>
</comment>
<dbReference type="InterPro" id="IPR011053">
    <property type="entry name" value="Single_hybrid_motif"/>
</dbReference>